<dbReference type="SMART" id="SM00091">
    <property type="entry name" value="PAS"/>
    <property type="match status" value="5"/>
</dbReference>
<dbReference type="InterPro" id="IPR013767">
    <property type="entry name" value="PAS_fold"/>
</dbReference>
<dbReference type="SMART" id="SM00388">
    <property type="entry name" value="HisKA"/>
    <property type="match status" value="1"/>
</dbReference>
<dbReference type="InterPro" id="IPR001610">
    <property type="entry name" value="PAC"/>
</dbReference>
<dbReference type="PROSITE" id="PS50112">
    <property type="entry name" value="PAS"/>
    <property type="match status" value="5"/>
</dbReference>
<evidence type="ECO:0000256" key="2">
    <source>
        <dbReference type="ARBA" id="ARBA00012438"/>
    </source>
</evidence>
<dbReference type="EMBL" id="JACJQL010000002">
    <property type="protein sequence ID" value="MBD2250195.1"/>
    <property type="molecule type" value="Genomic_DNA"/>
</dbReference>
<evidence type="ECO:0000256" key="3">
    <source>
        <dbReference type="ARBA" id="ARBA00022553"/>
    </source>
</evidence>
<dbReference type="InterPro" id="IPR052162">
    <property type="entry name" value="Sensor_kinase/Photoreceptor"/>
</dbReference>
<dbReference type="InterPro" id="IPR000014">
    <property type="entry name" value="PAS"/>
</dbReference>
<evidence type="ECO:0000313" key="11">
    <source>
        <dbReference type="EMBL" id="MBD2250195.1"/>
    </source>
</evidence>
<feature type="domain" description="PAS" evidence="9">
    <location>
        <begin position="164"/>
        <end position="234"/>
    </location>
</feature>
<dbReference type="InterPro" id="IPR013655">
    <property type="entry name" value="PAS_fold_3"/>
</dbReference>
<dbReference type="PROSITE" id="PS50113">
    <property type="entry name" value="PAC"/>
    <property type="match status" value="4"/>
</dbReference>
<evidence type="ECO:0000256" key="5">
    <source>
        <dbReference type="ARBA" id="ARBA00022777"/>
    </source>
</evidence>
<keyword evidence="4" id="KW-0808">Transferase</keyword>
<dbReference type="Pfam" id="PF08447">
    <property type="entry name" value="PAS_3"/>
    <property type="match status" value="2"/>
</dbReference>
<dbReference type="InterPro" id="IPR003661">
    <property type="entry name" value="HisK_dim/P_dom"/>
</dbReference>
<dbReference type="NCBIfam" id="TIGR00229">
    <property type="entry name" value="sensory_box"/>
    <property type="match status" value="5"/>
</dbReference>
<dbReference type="Gene3D" id="3.30.565.10">
    <property type="entry name" value="Histidine kinase-like ATPase, C-terminal domain"/>
    <property type="match status" value="1"/>
</dbReference>
<feature type="domain" description="PAS" evidence="9">
    <location>
        <begin position="290"/>
        <end position="363"/>
    </location>
</feature>
<keyword evidence="3" id="KW-0597">Phosphoprotein</keyword>
<evidence type="ECO:0000256" key="6">
    <source>
        <dbReference type="ARBA" id="ARBA00023012"/>
    </source>
</evidence>
<organism evidence="11 12">
    <name type="scientific">Nostoc parmelioides FACHB-3921</name>
    <dbReference type="NCBI Taxonomy" id="2692909"/>
    <lineage>
        <taxon>Bacteria</taxon>
        <taxon>Bacillati</taxon>
        <taxon>Cyanobacteriota</taxon>
        <taxon>Cyanophyceae</taxon>
        <taxon>Nostocales</taxon>
        <taxon>Nostocaceae</taxon>
        <taxon>Nostoc</taxon>
    </lineage>
</organism>
<comment type="caution">
    <text evidence="11">The sequence shown here is derived from an EMBL/GenBank/DDBJ whole genome shotgun (WGS) entry which is preliminary data.</text>
</comment>
<feature type="domain" description="PAS" evidence="9">
    <location>
        <begin position="539"/>
        <end position="580"/>
    </location>
</feature>
<accession>A0ABR8BBG0</accession>
<dbReference type="Pfam" id="PF02518">
    <property type="entry name" value="HATPase_c"/>
    <property type="match status" value="1"/>
</dbReference>
<name>A0ABR8BBG0_9NOSO</name>
<dbReference type="Pfam" id="PF13426">
    <property type="entry name" value="PAS_9"/>
    <property type="match status" value="2"/>
</dbReference>
<reference evidence="11 12" key="1">
    <citation type="journal article" date="2020" name="ISME J.">
        <title>Comparative genomics reveals insights into cyanobacterial evolution and habitat adaptation.</title>
        <authorList>
            <person name="Chen M.Y."/>
            <person name="Teng W.K."/>
            <person name="Zhao L."/>
            <person name="Hu C.X."/>
            <person name="Zhou Y.K."/>
            <person name="Han B.P."/>
            <person name="Song L.R."/>
            <person name="Shu W.S."/>
        </authorList>
    </citation>
    <scope>NUCLEOTIDE SEQUENCE [LARGE SCALE GENOMIC DNA]</scope>
    <source>
        <strain evidence="11 12">FACHB-3921</strain>
    </source>
</reference>
<dbReference type="Gene3D" id="1.10.287.130">
    <property type="match status" value="1"/>
</dbReference>
<dbReference type="EC" id="2.7.13.3" evidence="2"/>
<proteinExistence type="predicted"/>
<dbReference type="PANTHER" id="PTHR43304:SF1">
    <property type="entry name" value="PAC DOMAIN-CONTAINING PROTEIN"/>
    <property type="match status" value="1"/>
</dbReference>
<feature type="domain" description="PAC" evidence="10">
    <location>
        <begin position="492"/>
        <end position="542"/>
    </location>
</feature>
<dbReference type="CDD" id="cd00130">
    <property type="entry name" value="PAS"/>
    <property type="match status" value="4"/>
</dbReference>
<feature type="domain" description="PAC" evidence="10">
    <location>
        <begin position="234"/>
        <end position="289"/>
    </location>
</feature>
<dbReference type="InterPro" id="IPR003594">
    <property type="entry name" value="HATPase_dom"/>
</dbReference>
<evidence type="ECO:0000256" key="7">
    <source>
        <dbReference type="SAM" id="Coils"/>
    </source>
</evidence>
<feature type="domain" description="Histidine kinase" evidence="8">
    <location>
        <begin position="696"/>
        <end position="964"/>
    </location>
</feature>
<feature type="domain" description="PAS" evidence="9">
    <location>
        <begin position="44"/>
        <end position="114"/>
    </location>
</feature>
<feature type="coiled-coil region" evidence="7">
    <location>
        <begin position="653"/>
        <end position="687"/>
    </location>
</feature>
<evidence type="ECO:0000256" key="1">
    <source>
        <dbReference type="ARBA" id="ARBA00000085"/>
    </source>
</evidence>
<dbReference type="SMART" id="SM00086">
    <property type="entry name" value="PAC"/>
    <property type="match status" value="5"/>
</dbReference>
<protein>
    <recommendedName>
        <fullName evidence="2">histidine kinase</fullName>
        <ecNumber evidence="2">2.7.13.3</ecNumber>
    </recommendedName>
</protein>
<feature type="domain" description="PAC" evidence="10">
    <location>
        <begin position="366"/>
        <end position="418"/>
    </location>
</feature>
<dbReference type="Pfam" id="PF00512">
    <property type="entry name" value="HisKA"/>
    <property type="match status" value="1"/>
</dbReference>
<dbReference type="RefSeq" id="WP_190565595.1">
    <property type="nucleotide sequence ID" value="NZ_JACJQL010000002.1"/>
</dbReference>
<dbReference type="CDD" id="cd00082">
    <property type="entry name" value="HisKA"/>
    <property type="match status" value="1"/>
</dbReference>
<dbReference type="InterPro" id="IPR036097">
    <property type="entry name" value="HisK_dim/P_sf"/>
</dbReference>
<keyword evidence="5" id="KW-0418">Kinase</keyword>
<dbReference type="SUPFAM" id="SSF55785">
    <property type="entry name" value="PYP-like sensor domain (PAS domain)"/>
    <property type="match status" value="5"/>
</dbReference>
<dbReference type="InterPro" id="IPR035965">
    <property type="entry name" value="PAS-like_dom_sf"/>
</dbReference>
<evidence type="ECO:0000259" key="9">
    <source>
        <dbReference type="PROSITE" id="PS50112"/>
    </source>
</evidence>
<dbReference type="SMART" id="SM00387">
    <property type="entry name" value="HATPase_c"/>
    <property type="match status" value="1"/>
</dbReference>
<keyword evidence="6" id="KW-0902">Two-component regulatory system</keyword>
<dbReference type="InterPro" id="IPR004358">
    <property type="entry name" value="Sig_transdc_His_kin-like_C"/>
</dbReference>
<comment type="catalytic activity">
    <reaction evidence="1">
        <text>ATP + protein L-histidine = ADP + protein N-phospho-L-histidine.</text>
        <dbReference type="EC" id="2.7.13.3"/>
    </reaction>
</comment>
<keyword evidence="7" id="KW-0175">Coiled coil</keyword>
<dbReference type="PRINTS" id="PR00344">
    <property type="entry name" value="BCTRLSENSOR"/>
</dbReference>
<evidence type="ECO:0000313" key="12">
    <source>
        <dbReference type="Proteomes" id="UP000621307"/>
    </source>
</evidence>
<dbReference type="Proteomes" id="UP000621307">
    <property type="component" value="Unassembled WGS sequence"/>
</dbReference>
<dbReference type="PANTHER" id="PTHR43304">
    <property type="entry name" value="PHYTOCHROME-LIKE PROTEIN CPH1"/>
    <property type="match status" value="1"/>
</dbReference>
<dbReference type="InterPro" id="IPR036890">
    <property type="entry name" value="HATPase_C_sf"/>
</dbReference>
<sequence length="964" mass="109336">MYTETLKQQINLLQQQNAELKQQLAATNQKSSEIIARLEQELSESRNLLLFFDISVDILCIADFNGYFQRINQAGEDILGYSQAELLSLPFMELVHPEDRAATLREMSKLSEGIRVFRFENRYRCKDGSYCWLSWTSVAHDNYIFAMARDVTERKTTEEALKQFETKIKFLLQQTPLAIIEWNSSFEVVEWNPAAEKVFGYSVTEMLHQHALGIVPVNQRDAVIQTMKSLLEQKGGHYSLNENITKDGRLISCEWINTPLVDAEGNSLGIYSIVQDVSDRLNFEAALRESEERFRLASEQTGQAIYDYNVLSGTIRWAGTTTKVMGLTSEELQSFDIATWESMIHPEDRDLATSLLTQAMLQKTRYQVEYRLQKKDGTYIHVEDTGVFLFDNAGQAYRMLGTLNDISHRKQTEVILRQQEAQYRGIFETVNDGISVMDLDTSKIVAVNPAFCEIHGYSQTEFFNLSPTDYIHAESYGKFGDFIKTVKSGQKYHTQAVGIRKDGTSFDIEVTGKLFDYDGKPHAISVVRDISERIQAEQEQQRLLAILEATPDIVGIADVYGTNCYLNKAGQRMLGISPTDQFPISEAVGLSMLEKFQTEIIPVVMQQGMWSGESLMRSRNGEEFPVSQVIIAHKNEQGEVEFLSTIARDIRDRQQIEARLRQQAQDLAATVQELQRTQTQMIQAEKMSSLGQLVAGVAHEINNPVNFIHGNLNYLEEHTQDLLRIIEIYQQKNTNYDPELQTLHEEIDLEYIQQDLPKILNSMKVGTQRIRQIVLSLRTFSRMDEAEFKAVDIHAGIDSTLMILQHRLKEQPERPAIQVIKEYGALPSVECYAGQLNQVFMNILANAIDALEESVISGQWSVVNAQVTDKGEQTNDIPTIRISTSVIGSNWIKMAIADNGMGMSEKTQQQIFNPFFTTKPVGKGTGMGMSISYQIITEKHGGKLLCNSHLGKGTEFIIEIPIRQ</sequence>
<dbReference type="Gene3D" id="3.30.450.20">
    <property type="entry name" value="PAS domain"/>
    <property type="match status" value="5"/>
</dbReference>
<keyword evidence="12" id="KW-1185">Reference proteome</keyword>
<evidence type="ECO:0000256" key="4">
    <source>
        <dbReference type="ARBA" id="ARBA00022679"/>
    </source>
</evidence>
<dbReference type="InterPro" id="IPR005467">
    <property type="entry name" value="His_kinase_dom"/>
</dbReference>
<dbReference type="SUPFAM" id="SSF47384">
    <property type="entry name" value="Homodimeric domain of signal transducing histidine kinase"/>
    <property type="match status" value="1"/>
</dbReference>
<gene>
    <name evidence="11" type="ORF">H6G14_02585</name>
</gene>
<evidence type="ECO:0000259" key="8">
    <source>
        <dbReference type="PROSITE" id="PS50109"/>
    </source>
</evidence>
<feature type="domain" description="PAC" evidence="10">
    <location>
        <begin position="610"/>
        <end position="662"/>
    </location>
</feature>
<dbReference type="PROSITE" id="PS50109">
    <property type="entry name" value="HIS_KIN"/>
    <property type="match status" value="1"/>
</dbReference>
<dbReference type="InterPro" id="IPR000700">
    <property type="entry name" value="PAS-assoc_C"/>
</dbReference>
<feature type="coiled-coil region" evidence="7">
    <location>
        <begin position="3"/>
        <end position="48"/>
    </location>
</feature>
<dbReference type="Pfam" id="PF00989">
    <property type="entry name" value="PAS"/>
    <property type="match status" value="1"/>
</dbReference>
<dbReference type="SUPFAM" id="SSF55874">
    <property type="entry name" value="ATPase domain of HSP90 chaperone/DNA topoisomerase II/histidine kinase"/>
    <property type="match status" value="1"/>
</dbReference>
<feature type="domain" description="PAS" evidence="9">
    <location>
        <begin position="419"/>
        <end position="490"/>
    </location>
</feature>
<evidence type="ECO:0000259" key="10">
    <source>
        <dbReference type="PROSITE" id="PS50113"/>
    </source>
</evidence>